<dbReference type="InterPro" id="IPR029044">
    <property type="entry name" value="Nucleotide-diphossugar_trans"/>
</dbReference>
<evidence type="ECO:0000256" key="1">
    <source>
        <dbReference type="ARBA" id="ARBA00022679"/>
    </source>
</evidence>
<evidence type="ECO:0000256" key="2">
    <source>
        <dbReference type="ARBA" id="ARBA00022695"/>
    </source>
</evidence>
<reference evidence="3" key="1">
    <citation type="journal article" date="2020" name="Nature">
        <title>Giant virus diversity and host interactions through global metagenomics.</title>
        <authorList>
            <person name="Schulz F."/>
            <person name="Roux S."/>
            <person name="Paez-Espino D."/>
            <person name="Jungbluth S."/>
            <person name="Walsh D.A."/>
            <person name="Denef V.J."/>
            <person name="McMahon K.D."/>
            <person name="Konstantinidis K.T."/>
            <person name="Eloe-Fadrosh E.A."/>
            <person name="Kyrpides N.C."/>
            <person name="Woyke T."/>
        </authorList>
    </citation>
    <scope>NUCLEOTIDE SEQUENCE</scope>
    <source>
        <strain evidence="3">GVMAG-M-3300001348-25</strain>
    </source>
</reference>
<name>A0A6C0EGX9_9ZZZZ</name>
<dbReference type="InterPro" id="IPR050065">
    <property type="entry name" value="GlmU-like"/>
</dbReference>
<evidence type="ECO:0000313" key="3">
    <source>
        <dbReference type="EMBL" id="QHT28012.1"/>
    </source>
</evidence>
<dbReference type="PANTHER" id="PTHR43584">
    <property type="entry name" value="NUCLEOTIDYL TRANSFERASE"/>
    <property type="match status" value="1"/>
</dbReference>
<dbReference type="SUPFAM" id="SSF56112">
    <property type="entry name" value="Protein kinase-like (PK-like)"/>
    <property type="match status" value="1"/>
</dbReference>
<dbReference type="EMBL" id="MN738851">
    <property type="protein sequence ID" value="QHT28012.1"/>
    <property type="molecule type" value="Genomic_DNA"/>
</dbReference>
<dbReference type="InterPro" id="IPR023214">
    <property type="entry name" value="HAD_sf"/>
</dbReference>
<dbReference type="Gene3D" id="3.90.1200.10">
    <property type="match status" value="1"/>
</dbReference>
<dbReference type="SUPFAM" id="SSF56784">
    <property type="entry name" value="HAD-like"/>
    <property type="match status" value="1"/>
</dbReference>
<keyword evidence="1" id="KW-0808">Transferase</keyword>
<sequence>MIVVIPLGGQGDRFKKNGYTQPKALIKVFGKPILHYLLDNLDYTKINMVYIPYNKEYASYRLEDMLKKHYPQVNFSFFCLNENTRGAAETLNISLNKLTIPDCPILSLDCDNYYTTNIINLWNGDNKIFTIKDEGDIATYSYVKEDSNSDNVITDIVEKEKISDYACTGAYGFSSYKQLLKYTQYVLDNNIRQKSEFYTSVVIKEMLNDGITFSNMVISTNDWNCLGTPLQIRSFYNNMPKISCVSNSEKITPLRICFDLDNTLVSYPKINGDYTSVEPITKNITFLKYLKSFGHTIIIYTARRMKTHNGNVGKILKDVGIITFETLNKFDIPYDEIYFGKPYANVYIDDMALNAYDDLEKSLGFYMDTISPRSFNELNETSINTLTKKSNDLYGEIYYYNNIPNTIKDMFPCIINYDNKMHKWYTMEKINGLSLSSLYTSELLTPTILKNVMNSINRIHHVDVIKDNAIGINIYANYYNKMKLRYETYDYSKFENSENIYNNIQSNLLNYEKNNKGKLCVIHGDTVMTNIIINNHDKIKFIDMRGKLGDKETIYGDYLYDWAKLYQSLLGYDLILQDKEVSLNYKKKIIECFENYFIELFSIEQLKDLKLITHSLLFSLIPLHDNDKCKEYYDLI</sequence>
<dbReference type="Gene3D" id="3.90.550.10">
    <property type="entry name" value="Spore Coat Polysaccharide Biosynthesis Protein SpsA, Chain A"/>
    <property type="match status" value="1"/>
</dbReference>
<dbReference type="GO" id="GO:0016779">
    <property type="term" value="F:nucleotidyltransferase activity"/>
    <property type="evidence" value="ECO:0007669"/>
    <property type="project" value="UniProtKB-KW"/>
</dbReference>
<dbReference type="Gene3D" id="3.40.50.1000">
    <property type="entry name" value="HAD superfamily/HAD-like"/>
    <property type="match status" value="1"/>
</dbReference>
<dbReference type="SUPFAM" id="SSF53448">
    <property type="entry name" value="Nucleotide-diphospho-sugar transferases"/>
    <property type="match status" value="1"/>
</dbReference>
<dbReference type="InterPro" id="IPR011009">
    <property type="entry name" value="Kinase-like_dom_sf"/>
</dbReference>
<dbReference type="AlphaFoldDB" id="A0A6C0EGX9"/>
<organism evidence="3">
    <name type="scientific">viral metagenome</name>
    <dbReference type="NCBI Taxonomy" id="1070528"/>
    <lineage>
        <taxon>unclassified sequences</taxon>
        <taxon>metagenomes</taxon>
        <taxon>organismal metagenomes</taxon>
    </lineage>
</organism>
<proteinExistence type="predicted"/>
<dbReference type="InterPro" id="IPR036412">
    <property type="entry name" value="HAD-like_sf"/>
</dbReference>
<accession>A0A6C0EGX9</accession>
<evidence type="ECO:0008006" key="4">
    <source>
        <dbReference type="Google" id="ProtNLM"/>
    </source>
</evidence>
<dbReference type="PANTHER" id="PTHR43584:SF8">
    <property type="entry name" value="N-ACETYLMURAMATE ALPHA-1-PHOSPHATE URIDYLYLTRANSFERASE"/>
    <property type="match status" value="1"/>
</dbReference>
<protein>
    <recommendedName>
        <fullName evidence="4">Nucleotidyl transferase domain-containing protein</fullName>
    </recommendedName>
</protein>
<keyword evidence="2" id="KW-0548">Nucleotidyltransferase</keyword>